<accession>A0A926S6B3</accession>
<comment type="similarity">
    <text evidence="1">Belongs to the GST superfamily. NadH family.</text>
</comment>
<dbReference type="PANTHER" id="PTHR42943:SF13">
    <property type="entry name" value="GLUTATHIONE S-TRANSFERASE KAPPA-RELATED"/>
    <property type="match status" value="1"/>
</dbReference>
<feature type="domain" description="DSBA-like thioredoxin" evidence="3">
    <location>
        <begin position="4"/>
        <end position="196"/>
    </location>
</feature>
<dbReference type="GO" id="GO:0004364">
    <property type="term" value="F:glutathione transferase activity"/>
    <property type="evidence" value="ECO:0007669"/>
    <property type="project" value="TreeGrafter"/>
</dbReference>
<dbReference type="Gene3D" id="3.40.30.10">
    <property type="entry name" value="Glutaredoxin"/>
    <property type="match status" value="1"/>
</dbReference>
<dbReference type="Proteomes" id="UP000598467">
    <property type="component" value="Unassembled WGS sequence"/>
</dbReference>
<dbReference type="InterPro" id="IPR014440">
    <property type="entry name" value="HCCAis_GSTk"/>
</dbReference>
<feature type="active site" description="Nucleophile" evidence="2">
    <location>
        <position position="13"/>
    </location>
</feature>
<dbReference type="GO" id="GO:0006749">
    <property type="term" value="P:glutathione metabolic process"/>
    <property type="evidence" value="ECO:0007669"/>
    <property type="project" value="TreeGrafter"/>
</dbReference>
<dbReference type="InterPro" id="IPR001853">
    <property type="entry name" value="DSBA-like_thioredoxin_dom"/>
</dbReference>
<dbReference type="PANTHER" id="PTHR42943">
    <property type="entry name" value="GLUTATHIONE S-TRANSFERASE KAPPA"/>
    <property type="match status" value="1"/>
</dbReference>
<proteinExistence type="inferred from homology"/>
<evidence type="ECO:0000313" key="4">
    <source>
        <dbReference type="EMBL" id="MBD1547045.1"/>
    </source>
</evidence>
<dbReference type="InterPro" id="IPR044087">
    <property type="entry name" value="NahD-like"/>
</dbReference>
<dbReference type="AlphaFoldDB" id="A0A926S6B3"/>
<sequence>MAVTIDYFYTHISPWAYLGHQAFRDIAARHGATVRLRPVDLSGVFDASGGLPLGKRHPTRQAYRFIEMQRWREKRALPLTLKPAFFPTPPGLCDCCAIALAEQGGPALDFTGLAFKAIWADEKNIAEEAVLGDLLSDLEQDAGTVLAAARSEDITAIYKQNQTDAIELGVIGSPCYVLNGEPFWGQDRLDLLDDALTSGRGPYKPL</sequence>
<comment type="catalytic activity">
    <reaction evidence="1">
        <text>2-hydroxychromene-2-carboxylate = (3E)-4-(2-hydroxyphenyl)-2-oxobut-3-enoate</text>
        <dbReference type="Rhea" id="RHEA:27401"/>
        <dbReference type="ChEBI" id="CHEBI:59350"/>
        <dbReference type="ChEBI" id="CHEBI:59353"/>
        <dbReference type="EC" id="5.99.1.4"/>
    </reaction>
</comment>
<dbReference type="EC" id="5.99.1.4" evidence="1"/>
<dbReference type="CDD" id="cd03022">
    <property type="entry name" value="DsbA_HCCA_Iso"/>
    <property type="match status" value="1"/>
</dbReference>
<organism evidence="4 5">
    <name type="scientific">Roseibium aggregatum</name>
    <dbReference type="NCBI Taxonomy" id="187304"/>
    <lineage>
        <taxon>Bacteria</taxon>
        <taxon>Pseudomonadati</taxon>
        <taxon>Pseudomonadota</taxon>
        <taxon>Alphaproteobacteria</taxon>
        <taxon>Hyphomicrobiales</taxon>
        <taxon>Stappiaceae</taxon>
        <taxon>Roseibium</taxon>
    </lineage>
</organism>
<dbReference type="GO" id="GO:1901170">
    <property type="term" value="P:naphthalene catabolic process"/>
    <property type="evidence" value="ECO:0007669"/>
    <property type="project" value="InterPro"/>
</dbReference>
<gene>
    <name evidence="4" type="ORF">HK439_12285</name>
</gene>
<protein>
    <recommendedName>
        <fullName evidence="1">2-hydroxychromene-2-carboxylate isomerase</fullName>
        <ecNumber evidence="1">5.99.1.4</ecNumber>
    </recommendedName>
</protein>
<evidence type="ECO:0000313" key="5">
    <source>
        <dbReference type="Proteomes" id="UP000598467"/>
    </source>
</evidence>
<comment type="caution">
    <text evidence="4">The sequence shown here is derived from an EMBL/GenBank/DDBJ whole genome shotgun (WGS) entry which is preliminary data.</text>
</comment>
<dbReference type="InterPro" id="IPR051924">
    <property type="entry name" value="GST_Kappa/NadH"/>
</dbReference>
<dbReference type="GO" id="GO:0004602">
    <property type="term" value="F:glutathione peroxidase activity"/>
    <property type="evidence" value="ECO:0007669"/>
    <property type="project" value="TreeGrafter"/>
</dbReference>
<dbReference type="SUPFAM" id="SSF52833">
    <property type="entry name" value="Thioredoxin-like"/>
    <property type="match status" value="1"/>
</dbReference>
<reference evidence="4" key="1">
    <citation type="submission" date="2020-05" db="EMBL/GenBank/DDBJ databases">
        <title>Identification of trans-AT polyketide cluster in two marine bacteria, producers of a novel glutaramide-containing polyketide sesbanimide D and analogs.</title>
        <authorList>
            <person name="Kacar D."/>
            <person name="Rodriguez P."/>
            <person name="Canedo L."/>
            <person name="Gonzalez E."/>
            <person name="Galan B."/>
            <person name="De La Calle F."/>
            <person name="Garcia J.L."/>
        </authorList>
    </citation>
    <scope>NUCLEOTIDE SEQUENCE</scope>
    <source>
        <strain evidence="4">PHM038</strain>
    </source>
</reference>
<dbReference type="Pfam" id="PF01323">
    <property type="entry name" value="DSBA"/>
    <property type="match status" value="1"/>
</dbReference>
<evidence type="ECO:0000256" key="2">
    <source>
        <dbReference type="PIRSR" id="PIRSR006386-1"/>
    </source>
</evidence>
<evidence type="ECO:0000256" key="1">
    <source>
        <dbReference type="PIRNR" id="PIRNR006386"/>
    </source>
</evidence>
<dbReference type="EMBL" id="JABFCZ010000012">
    <property type="protein sequence ID" value="MBD1547045.1"/>
    <property type="molecule type" value="Genomic_DNA"/>
</dbReference>
<dbReference type="GO" id="GO:0018845">
    <property type="term" value="F:2-hydroxychromene-2-carboxylate isomerase activity"/>
    <property type="evidence" value="ECO:0007669"/>
    <property type="project" value="UniProtKB-UniRule"/>
</dbReference>
<dbReference type="RefSeq" id="WP_190291797.1">
    <property type="nucleotide sequence ID" value="NZ_JABFCZ010000012.1"/>
</dbReference>
<name>A0A926S6B3_9HYPH</name>
<keyword evidence="1 4" id="KW-0413">Isomerase</keyword>
<evidence type="ECO:0000259" key="3">
    <source>
        <dbReference type="Pfam" id="PF01323"/>
    </source>
</evidence>
<dbReference type="InterPro" id="IPR036249">
    <property type="entry name" value="Thioredoxin-like_sf"/>
</dbReference>
<dbReference type="PIRSF" id="PIRSF006386">
    <property type="entry name" value="HCCAis_GSTk"/>
    <property type="match status" value="1"/>
</dbReference>